<feature type="binding site" evidence="8">
    <location>
        <position position="153"/>
    </location>
    <ligand>
        <name>ATP</name>
        <dbReference type="ChEBI" id="CHEBI:30616"/>
    </ligand>
</feature>
<feature type="binding site" evidence="8">
    <location>
        <position position="151"/>
    </location>
    <ligand>
        <name>ATP</name>
        <dbReference type="ChEBI" id="CHEBI:30616"/>
    </ligand>
</feature>
<dbReference type="InterPro" id="IPR013317">
    <property type="entry name" value="DnaA_dom"/>
</dbReference>
<evidence type="ECO:0000256" key="5">
    <source>
        <dbReference type="ARBA" id="ARBA00022840"/>
    </source>
</evidence>
<dbReference type="GO" id="GO:0003688">
    <property type="term" value="F:DNA replication origin binding"/>
    <property type="evidence" value="ECO:0007669"/>
    <property type="project" value="UniProtKB-UniRule"/>
</dbReference>
<dbReference type="Proteomes" id="UP000267654">
    <property type="component" value="Unassembled WGS sequence"/>
</dbReference>
<evidence type="ECO:0000256" key="10">
    <source>
        <dbReference type="RuleBase" id="RU000577"/>
    </source>
</evidence>
<dbReference type="InterPro" id="IPR020591">
    <property type="entry name" value="Chromosome_initiator_DnaA-like"/>
</dbReference>
<evidence type="ECO:0000259" key="12">
    <source>
        <dbReference type="SMART" id="SM00382"/>
    </source>
</evidence>
<keyword evidence="4 8" id="KW-0547">Nucleotide-binding</keyword>
<dbReference type="PANTHER" id="PTHR30050">
    <property type="entry name" value="CHROMOSOMAL REPLICATION INITIATOR PROTEIN DNAA"/>
    <property type="match status" value="1"/>
</dbReference>
<evidence type="ECO:0000256" key="8">
    <source>
        <dbReference type="HAMAP-Rule" id="MF_00377"/>
    </source>
</evidence>
<gene>
    <name evidence="8" type="primary">dnaA</name>
    <name evidence="14" type="ORF">DRI96_03565</name>
</gene>
<protein>
    <recommendedName>
        <fullName evidence="8 9">Chromosomal replication initiator protein DnaA</fullName>
    </recommendedName>
</protein>
<evidence type="ECO:0000256" key="7">
    <source>
        <dbReference type="ARBA" id="ARBA00023125"/>
    </source>
</evidence>
<dbReference type="PROSITE" id="PS01008">
    <property type="entry name" value="DNAA"/>
    <property type="match status" value="1"/>
</dbReference>
<evidence type="ECO:0000313" key="15">
    <source>
        <dbReference type="Proteomes" id="UP000267654"/>
    </source>
</evidence>
<evidence type="ECO:0000256" key="2">
    <source>
        <dbReference type="ARBA" id="ARBA00022490"/>
    </source>
</evidence>
<name>A0A662DFI7_UNCAE</name>
<dbReference type="EMBL" id="QMQB01000112">
    <property type="protein sequence ID" value="RLE13071.1"/>
    <property type="molecule type" value="Genomic_DNA"/>
</dbReference>
<comment type="similarity">
    <text evidence="1 8 11">Belongs to the DnaA family.</text>
</comment>
<feature type="binding site" evidence="8">
    <location>
        <position position="154"/>
    </location>
    <ligand>
        <name>ATP</name>
        <dbReference type="ChEBI" id="CHEBI:30616"/>
    </ligand>
</feature>
<feature type="region of interest" description="Domain IV, binds dsDNA" evidence="8">
    <location>
        <begin position="324"/>
        <end position="444"/>
    </location>
</feature>
<dbReference type="Pfam" id="PF08299">
    <property type="entry name" value="Bac_DnaA_C"/>
    <property type="match status" value="1"/>
</dbReference>
<dbReference type="InterPro" id="IPR013159">
    <property type="entry name" value="DnaA_C"/>
</dbReference>
<accession>A0A662DFI7</accession>
<comment type="caution">
    <text evidence="8">Lacks conserved residue(s) required for the propagation of feature annotation.</text>
</comment>
<dbReference type="InterPro" id="IPR027417">
    <property type="entry name" value="P-loop_NTPase"/>
</dbReference>
<dbReference type="SUPFAM" id="SSF52540">
    <property type="entry name" value="P-loop containing nucleoside triphosphate hydrolases"/>
    <property type="match status" value="1"/>
</dbReference>
<evidence type="ECO:0000256" key="6">
    <source>
        <dbReference type="ARBA" id="ARBA00023121"/>
    </source>
</evidence>
<dbReference type="GO" id="GO:0005886">
    <property type="term" value="C:plasma membrane"/>
    <property type="evidence" value="ECO:0007669"/>
    <property type="project" value="TreeGrafter"/>
</dbReference>
<dbReference type="InterPro" id="IPR018312">
    <property type="entry name" value="Chromosome_initiator_DnaA_CS"/>
</dbReference>
<dbReference type="InterPro" id="IPR024633">
    <property type="entry name" value="DnaA_N_dom"/>
</dbReference>
<evidence type="ECO:0000256" key="11">
    <source>
        <dbReference type="RuleBase" id="RU004227"/>
    </source>
</evidence>
<dbReference type="Pfam" id="PF00308">
    <property type="entry name" value="Bac_DnaA"/>
    <property type="match status" value="1"/>
</dbReference>
<dbReference type="HAMAP" id="MF_00377">
    <property type="entry name" value="DnaA_bact"/>
    <property type="match status" value="1"/>
</dbReference>
<dbReference type="Gene3D" id="3.40.50.300">
    <property type="entry name" value="P-loop containing nucleotide triphosphate hydrolases"/>
    <property type="match status" value="1"/>
</dbReference>
<evidence type="ECO:0000259" key="13">
    <source>
        <dbReference type="SMART" id="SM00760"/>
    </source>
</evidence>
<dbReference type="PRINTS" id="PR00051">
    <property type="entry name" value="DNAA"/>
</dbReference>
<comment type="subcellular location">
    <subcellularLocation>
        <location evidence="8">Cytoplasm</location>
    </subcellularLocation>
</comment>
<keyword evidence="2 8" id="KW-0963">Cytoplasm</keyword>
<dbReference type="CDD" id="cd06571">
    <property type="entry name" value="Bac_DnaA_C"/>
    <property type="match status" value="1"/>
</dbReference>
<dbReference type="Gene3D" id="1.10.1750.10">
    <property type="match status" value="1"/>
</dbReference>
<dbReference type="GO" id="GO:0005524">
    <property type="term" value="F:ATP binding"/>
    <property type="evidence" value="ECO:0007669"/>
    <property type="project" value="UniProtKB-UniRule"/>
</dbReference>
<evidence type="ECO:0000256" key="3">
    <source>
        <dbReference type="ARBA" id="ARBA00022705"/>
    </source>
</evidence>
<feature type="domain" description="AAA+ ATPase" evidence="12">
    <location>
        <begin position="140"/>
        <end position="268"/>
    </location>
</feature>
<dbReference type="FunFam" id="1.10.8.60:FF:000003">
    <property type="entry name" value="Chromosomal replication initiator protein DnaA"/>
    <property type="match status" value="1"/>
</dbReference>
<evidence type="ECO:0000313" key="14">
    <source>
        <dbReference type="EMBL" id="RLE13071.1"/>
    </source>
</evidence>
<keyword evidence="7 8" id="KW-0238">DNA-binding</keyword>
<organism evidence="14 15">
    <name type="scientific">Aerophobetes bacterium</name>
    <dbReference type="NCBI Taxonomy" id="2030807"/>
    <lineage>
        <taxon>Bacteria</taxon>
        <taxon>Candidatus Aerophobota</taxon>
    </lineage>
</organism>
<feature type="region of interest" description="Domain I, interacts with DnaA modulators" evidence="8">
    <location>
        <begin position="1"/>
        <end position="95"/>
    </location>
</feature>
<feature type="domain" description="Chromosomal replication initiator DnaA C-terminal" evidence="13">
    <location>
        <begin position="352"/>
        <end position="421"/>
    </location>
</feature>
<keyword evidence="6 8" id="KW-0446">Lipid-binding</keyword>
<comment type="subunit">
    <text evidence="8">Oligomerizes as a right-handed, spiral filament on DNA at oriC.</text>
</comment>
<evidence type="ECO:0000256" key="1">
    <source>
        <dbReference type="ARBA" id="ARBA00006583"/>
    </source>
</evidence>
<dbReference type="SUPFAM" id="SSF48295">
    <property type="entry name" value="TrpR-like"/>
    <property type="match status" value="1"/>
</dbReference>
<feature type="region of interest" description="Domain III, AAA+ region" evidence="8">
    <location>
        <begin position="107"/>
        <end position="323"/>
    </location>
</feature>
<dbReference type="InterPro" id="IPR003593">
    <property type="entry name" value="AAA+_ATPase"/>
</dbReference>
<dbReference type="FunFam" id="1.10.1750.10:FF:000002">
    <property type="entry name" value="Chromosomal replication initiator protein DnaA"/>
    <property type="match status" value="1"/>
</dbReference>
<dbReference type="AlphaFoldDB" id="A0A662DFI7"/>
<dbReference type="GO" id="GO:0006275">
    <property type="term" value="P:regulation of DNA replication"/>
    <property type="evidence" value="ECO:0007669"/>
    <property type="project" value="UniProtKB-UniRule"/>
</dbReference>
<dbReference type="SMART" id="SM00760">
    <property type="entry name" value="Bac_DnaA_C"/>
    <property type="match status" value="1"/>
</dbReference>
<evidence type="ECO:0000256" key="4">
    <source>
        <dbReference type="ARBA" id="ARBA00022741"/>
    </source>
</evidence>
<keyword evidence="5 8" id="KW-0067">ATP-binding</keyword>
<dbReference type="CDD" id="cd00009">
    <property type="entry name" value="AAA"/>
    <property type="match status" value="1"/>
</dbReference>
<proteinExistence type="inferred from homology"/>
<dbReference type="InterPro" id="IPR001957">
    <property type="entry name" value="Chromosome_initiator_DnaA"/>
</dbReference>
<dbReference type="InterPro" id="IPR010921">
    <property type="entry name" value="Trp_repressor/repl_initiator"/>
</dbReference>
<evidence type="ECO:0000256" key="9">
    <source>
        <dbReference type="NCBIfam" id="TIGR00362"/>
    </source>
</evidence>
<reference evidence="14 15" key="1">
    <citation type="submission" date="2018-06" db="EMBL/GenBank/DDBJ databases">
        <title>Extensive metabolic versatility and redundancy in microbially diverse, dynamic hydrothermal sediments.</title>
        <authorList>
            <person name="Dombrowski N."/>
            <person name="Teske A."/>
            <person name="Baker B.J."/>
        </authorList>
    </citation>
    <scope>NUCLEOTIDE SEQUENCE [LARGE SCALE GENOMIC DNA]</scope>
    <source>
        <strain evidence="14">B19_G9</strain>
    </source>
</reference>
<comment type="caution">
    <text evidence="14">The sequence shown here is derived from an EMBL/GenBank/DDBJ whole genome shotgun (WGS) entry which is preliminary data.</text>
</comment>
<dbReference type="SMART" id="SM00382">
    <property type="entry name" value="AAA"/>
    <property type="match status" value="1"/>
</dbReference>
<dbReference type="GO" id="GO:0006270">
    <property type="term" value="P:DNA replication initiation"/>
    <property type="evidence" value="ECO:0007669"/>
    <property type="project" value="UniProtKB-UniRule"/>
</dbReference>
<comment type="function">
    <text evidence="8 10">Plays an essential role in the initiation and regulation of chromosomal replication. ATP-DnaA binds to the origin of replication (oriC) to initiate formation of the DNA replication initiation complex once per cell cycle. Binds the DnaA box (a 9 base pair repeat at the origin) and separates the double-stranded (ds)DNA. Forms a right-handed helical filament on oriC DNA; dsDNA binds to the exterior of the filament while single-stranded (ss)DNA is stabiized in the filament's interior. The ATP-DnaA-oriC complex binds and stabilizes one strand of the AT-rich DNA unwinding element (DUE), permitting loading of DNA polymerase. After initiation quickly degrades to an ADP-DnaA complex that is not apt for DNA replication. Binds acidic phospholipids.</text>
</comment>
<dbReference type="PANTHER" id="PTHR30050:SF2">
    <property type="entry name" value="CHROMOSOMAL REPLICATION INITIATOR PROTEIN DNAA"/>
    <property type="match status" value="1"/>
</dbReference>
<sequence length="444" mass="52053">MGKNTNSLWEEALRKIRGEIDEKDFNIWIKPLKMHSFTSNTLTIQVPNQFFKERLKEKYLSLIQLKLNELEKSNVKIDFYIAPRENHYYPYQKDQKIIKYQEGYTSRLNPRYNFETFVVGNNNRLAHAAALAVAQSPSAAYNPLFIYGDVGLGKTHLLQAIAHFIMRNKSELTFTYLSSEQFTNELINAIRDDKTVEFRRKYRNTDILLVDDIHFLAGKERTQEEFFHTFNALYEAHRQIVLSSDRPPTEIPTLEKRLRSRFEWGLITDIQPPDLETRIAILKKKAEIENINLDDQVAIFIAERVKTNIRKLEGCLMRLAAHSSLYNEKITVNSAKQILKDIIPQKEPREVTVELIQKNVADYYKLKISQLKGKKRIKSIALPRQIAMYLCRELTECSFPEIGEKFGGKDHTTIMHAWRKIKEERVKNKILDKEIEEIIQKIMS</sequence>
<dbReference type="Gene3D" id="1.10.8.60">
    <property type="match status" value="1"/>
</dbReference>
<comment type="domain">
    <text evidence="8">Domain I is involved in oligomerization and binding regulators, domain II is flexibile and of varying length in different bacteria, domain III forms the AAA+ region, while domain IV binds dsDNA.</text>
</comment>
<dbReference type="Pfam" id="PF11638">
    <property type="entry name" value="DnaA_N"/>
    <property type="match status" value="1"/>
</dbReference>
<keyword evidence="3 8" id="KW-0235">DNA replication</keyword>
<dbReference type="GO" id="GO:0005737">
    <property type="term" value="C:cytoplasm"/>
    <property type="evidence" value="ECO:0007669"/>
    <property type="project" value="UniProtKB-SubCell"/>
</dbReference>
<feature type="binding site" evidence="8">
    <location>
        <position position="155"/>
    </location>
    <ligand>
        <name>ATP</name>
        <dbReference type="ChEBI" id="CHEBI:30616"/>
    </ligand>
</feature>
<dbReference type="Gene3D" id="3.30.300.180">
    <property type="match status" value="1"/>
</dbReference>
<dbReference type="InterPro" id="IPR038454">
    <property type="entry name" value="DnaA_N_sf"/>
</dbReference>
<dbReference type="FunFam" id="3.40.50.300:FF:000150">
    <property type="entry name" value="Chromosomal replication initiator protein DnaA"/>
    <property type="match status" value="1"/>
</dbReference>
<dbReference type="NCBIfam" id="TIGR00362">
    <property type="entry name" value="DnaA"/>
    <property type="match status" value="1"/>
</dbReference>
<dbReference type="GO" id="GO:0008289">
    <property type="term" value="F:lipid binding"/>
    <property type="evidence" value="ECO:0007669"/>
    <property type="project" value="UniProtKB-KW"/>
</dbReference>